<evidence type="ECO:0000256" key="2">
    <source>
        <dbReference type="ARBA" id="ARBA00022692"/>
    </source>
</evidence>
<feature type="transmembrane region" description="Helical" evidence="6">
    <location>
        <begin position="256"/>
        <end position="275"/>
    </location>
</feature>
<dbReference type="Gene3D" id="1.10.10.10">
    <property type="entry name" value="Winged helix-like DNA-binding domain superfamily/Winged helix DNA-binding domain"/>
    <property type="match status" value="1"/>
</dbReference>
<dbReference type="GO" id="GO:0016020">
    <property type="term" value="C:membrane"/>
    <property type="evidence" value="ECO:0007669"/>
    <property type="project" value="UniProtKB-SubCell"/>
</dbReference>
<evidence type="ECO:0000256" key="6">
    <source>
        <dbReference type="SAM" id="Phobius"/>
    </source>
</evidence>
<dbReference type="EMBL" id="JBAMIC010000003">
    <property type="protein sequence ID" value="KAK7110796.1"/>
    <property type="molecule type" value="Genomic_DNA"/>
</dbReference>
<dbReference type="GO" id="GO:0055085">
    <property type="term" value="P:transmembrane transport"/>
    <property type="evidence" value="ECO:0007669"/>
    <property type="project" value="InterPro"/>
</dbReference>
<evidence type="ECO:0000256" key="4">
    <source>
        <dbReference type="ARBA" id="ARBA00023136"/>
    </source>
</evidence>
<feature type="transmembrane region" description="Helical" evidence="6">
    <location>
        <begin position="422"/>
        <end position="442"/>
    </location>
</feature>
<feature type="domain" description="DEP" evidence="7">
    <location>
        <begin position="882"/>
        <end position="949"/>
    </location>
</feature>
<dbReference type="AlphaFoldDB" id="A0AAN9BT25"/>
<evidence type="ECO:0000313" key="9">
    <source>
        <dbReference type="Proteomes" id="UP001374579"/>
    </source>
</evidence>
<protein>
    <recommendedName>
        <fullName evidence="7">DEP domain-containing protein</fullName>
    </recommendedName>
</protein>
<dbReference type="Pfam" id="PF00610">
    <property type="entry name" value="DEP"/>
    <property type="match status" value="1"/>
</dbReference>
<dbReference type="GO" id="GO:0035556">
    <property type="term" value="P:intracellular signal transduction"/>
    <property type="evidence" value="ECO:0007669"/>
    <property type="project" value="InterPro"/>
</dbReference>
<feature type="compositionally biased region" description="Polar residues" evidence="5">
    <location>
        <begin position="220"/>
        <end position="229"/>
    </location>
</feature>
<feature type="transmembrane region" description="Helical" evidence="6">
    <location>
        <begin position="800"/>
        <end position="818"/>
    </location>
</feature>
<feature type="transmembrane region" description="Helical" evidence="6">
    <location>
        <begin position="484"/>
        <end position="513"/>
    </location>
</feature>
<dbReference type="Gene3D" id="1.20.1070.10">
    <property type="entry name" value="Rhodopsin 7-helix transmembrane proteins"/>
    <property type="match status" value="1"/>
</dbReference>
<dbReference type="Proteomes" id="UP001374579">
    <property type="component" value="Unassembled WGS sequence"/>
</dbReference>
<feature type="transmembrane region" description="Helical" evidence="6">
    <location>
        <begin position="525"/>
        <end position="545"/>
    </location>
</feature>
<feature type="transmembrane region" description="Helical" evidence="6">
    <location>
        <begin position="382"/>
        <end position="402"/>
    </location>
</feature>
<organism evidence="8 9">
    <name type="scientific">Littorina saxatilis</name>
    <dbReference type="NCBI Taxonomy" id="31220"/>
    <lineage>
        <taxon>Eukaryota</taxon>
        <taxon>Metazoa</taxon>
        <taxon>Spiralia</taxon>
        <taxon>Lophotrochozoa</taxon>
        <taxon>Mollusca</taxon>
        <taxon>Gastropoda</taxon>
        <taxon>Caenogastropoda</taxon>
        <taxon>Littorinimorpha</taxon>
        <taxon>Littorinoidea</taxon>
        <taxon>Littorinidae</taxon>
        <taxon>Littorina</taxon>
    </lineage>
</organism>
<dbReference type="InterPro" id="IPR004776">
    <property type="entry name" value="Mem_transp_PIN-like"/>
</dbReference>
<feature type="transmembrane region" description="Helical" evidence="6">
    <location>
        <begin position="758"/>
        <end position="780"/>
    </location>
</feature>
<feature type="compositionally biased region" description="Polar residues" evidence="5">
    <location>
        <begin position="621"/>
        <end position="639"/>
    </location>
</feature>
<keyword evidence="2 6" id="KW-0812">Transmembrane</keyword>
<dbReference type="PANTHER" id="PTHR22829:SF5">
    <property type="entry name" value="INTEGRAL MEMBRANE PROTEIN GPR155"/>
    <property type="match status" value="1"/>
</dbReference>
<reference evidence="8 9" key="1">
    <citation type="submission" date="2024-02" db="EMBL/GenBank/DDBJ databases">
        <title>Chromosome-scale genome assembly of the rough periwinkle Littorina saxatilis.</title>
        <authorList>
            <person name="De Jode A."/>
            <person name="Faria R."/>
            <person name="Formenti G."/>
            <person name="Sims Y."/>
            <person name="Smith T.P."/>
            <person name="Tracey A."/>
            <person name="Wood J.M.D."/>
            <person name="Zagrodzka Z.B."/>
            <person name="Johannesson K."/>
            <person name="Butlin R.K."/>
            <person name="Leder E.H."/>
        </authorList>
    </citation>
    <scope>NUCLEOTIDE SEQUENCE [LARGE SCALE GENOMIC DNA]</scope>
    <source>
        <strain evidence="8">Snail1</strain>
        <tissue evidence="8">Muscle</tissue>
    </source>
</reference>
<dbReference type="GO" id="GO:0030514">
    <property type="term" value="P:negative regulation of BMP signaling pathway"/>
    <property type="evidence" value="ECO:0007669"/>
    <property type="project" value="TreeGrafter"/>
</dbReference>
<comment type="subcellular location">
    <subcellularLocation>
        <location evidence="1">Membrane</location>
        <topology evidence="1">Multi-pass membrane protein</topology>
    </subcellularLocation>
</comment>
<dbReference type="PROSITE" id="PS50186">
    <property type="entry name" value="DEP"/>
    <property type="match status" value="1"/>
</dbReference>
<evidence type="ECO:0000256" key="3">
    <source>
        <dbReference type="ARBA" id="ARBA00022989"/>
    </source>
</evidence>
<feature type="transmembrane region" description="Helical" evidence="6">
    <location>
        <begin position="565"/>
        <end position="585"/>
    </location>
</feature>
<comment type="caution">
    <text evidence="8">The sequence shown here is derived from an EMBL/GenBank/DDBJ whole genome shotgun (WGS) entry which is preliminary data.</text>
</comment>
<feature type="transmembrane region" description="Helical" evidence="6">
    <location>
        <begin position="164"/>
        <end position="187"/>
    </location>
</feature>
<keyword evidence="4 6" id="KW-0472">Membrane</keyword>
<evidence type="ECO:0000313" key="8">
    <source>
        <dbReference type="EMBL" id="KAK7110796.1"/>
    </source>
</evidence>
<keyword evidence="3 6" id="KW-1133">Transmembrane helix</keyword>
<feature type="transmembrane region" description="Helical" evidence="6">
    <location>
        <begin position="281"/>
        <end position="304"/>
    </location>
</feature>
<feature type="transmembrane region" description="Helical" evidence="6">
    <location>
        <begin position="130"/>
        <end position="152"/>
    </location>
</feature>
<dbReference type="Pfam" id="PF03547">
    <property type="entry name" value="Mem_trans"/>
    <property type="match status" value="1"/>
</dbReference>
<feature type="transmembrane region" description="Helical" evidence="6">
    <location>
        <begin position="454"/>
        <end position="472"/>
    </location>
</feature>
<dbReference type="InterPro" id="IPR000591">
    <property type="entry name" value="DEP_dom"/>
</dbReference>
<keyword evidence="9" id="KW-1185">Reference proteome</keyword>
<feature type="region of interest" description="Disordered" evidence="5">
    <location>
        <begin position="200"/>
        <end position="238"/>
    </location>
</feature>
<dbReference type="SUPFAM" id="SSF81321">
    <property type="entry name" value="Family A G protein-coupled receptor-like"/>
    <property type="match status" value="1"/>
</dbReference>
<feature type="transmembrane region" description="Helical" evidence="6">
    <location>
        <begin position="72"/>
        <end position="90"/>
    </location>
</feature>
<feature type="region of interest" description="Disordered" evidence="5">
    <location>
        <begin position="1"/>
        <end position="21"/>
    </location>
</feature>
<gene>
    <name evidence="8" type="ORF">V1264_014615</name>
</gene>
<dbReference type="SUPFAM" id="SSF46785">
    <property type="entry name" value="Winged helix' DNA-binding domain"/>
    <property type="match status" value="1"/>
</dbReference>
<dbReference type="SMART" id="SM00049">
    <property type="entry name" value="DEP"/>
    <property type="match status" value="1"/>
</dbReference>
<feature type="region of interest" description="Disordered" evidence="5">
    <location>
        <begin position="598"/>
        <end position="639"/>
    </location>
</feature>
<dbReference type="InterPro" id="IPR051832">
    <property type="entry name" value="mTOR-Rac_regulators"/>
</dbReference>
<sequence>MLPDSLVSSTPSPTPPFGVMDVRLPSNDTGGGGGGIVSIDNLYPAILQCFVVVASGYVAGRTGHVTASQGRGIATFVSTFCLPALLFQAMCTLNFSQVNWHFLLAILIAKMTVFVIVAALTLLVKRPLNLGLAGLFAIFCTQSNDFALGYPILQALYQNTHPEYLQYIYLISPISLLILNPIGFTLMEIHRHRTRHSVAALTSSDAQDESTTRRKRQDSTRSTDSTLRASNGHGSGGVPPEEMTWGKAFLQVSKGVLLNPIIFMTAIGVAGNFIFHQSVPAILDSILTVLGNAFSASALFYLGLSMVGKVKSQMGLGLMVPVLLIFAKSLLLPMVTWEVVSWLQPNETASRALSMYGFLYGTFPTAPSVLLYATHYSMAQDIVTTGMVAGTFLSAPLMFVSAKMMTVVVSSAMDYRSLLLNASFDSAIIGIVCCVWVLGVLVLSSRWRQVPHRFTFCLVLSQLLACIGMVSFNEVHTKTDWRHYAQFVTLLVGVFASRCWTAALALSLCLLHVRSLCSVLKAQVWFAFLGFGFPVLMTGLLFLLGAKHISDKVDPSFHYGFLQTVFSAVVLAVSFLVTVVSIVVWQREERHHAVGSRYTAITSESTPPTSTPAMAGADANHSATPAEQPGMNVQQSICSPPLSPSNMQRNYQACAAPINCSTVNIEDIIPFPSAEDTKSVMSDGSCTEDHGMLGSGVVPIDERTCLLSQCTTDERLACRQRLRRYAADQPNTVDSPQEEEAQDASDSLREEYQSTHHLLLLLLLSISMFVGLFLCIWKIFTSQVSGIYVEIEFLDSVFNYGQPIFVFIVFGFDTRLVFSPIMRRYVSKHKWLYLIYVRIRRWMYGAELVRLPQPWELDDDTQATCQQFVNFHIGTCRDQICKDRRFRLRRYQNVFTGAELCDWLIEAGLAMDKAEAVAYGRRLLLGRVIAHVTGVHHFQHSPFFYTFVDSEDSGQC</sequence>
<feature type="transmembrane region" description="Helical" evidence="6">
    <location>
        <begin position="316"/>
        <end position="335"/>
    </location>
</feature>
<feature type="transmembrane region" description="Helical" evidence="6">
    <location>
        <begin position="102"/>
        <end position="123"/>
    </location>
</feature>
<feature type="transmembrane region" description="Helical" evidence="6">
    <location>
        <begin position="355"/>
        <end position="373"/>
    </location>
</feature>
<name>A0AAN9BT25_9CAEN</name>
<evidence type="ECO:0000259" key="7">
    <source>
        <dbReference type="PROSITE" id="PS50186"/>
    </source>
</evidence>
<evidence type="ECO:0000256" key="1">
    <source>
        <dbReference type="ARBA" id="ARBA00004141"/>
    </source>
</evidence>
<dbReference type="PANTHER" id="PTHR22829">
    <property type="entry name" value="DEP DOMAIN PROTEIN"/>
    <property type="match status" value="1"/>
</dbReference>
<dbReference type="InterPro" id="IPR036388">
    <property type="entry name" value="WH-like_DNA-bd_sf"/>
</dbReference>
<feature type="transmembrane region" description="Helical" evidence="6">
    <location>
        <begin position="42"/>
        <end position="60"/>
    </location>
</feature>
<evidence type="ECO:0000256" key="5">
    <source>
        <dbReference type="SAM" id="MobiDB-lite"/>
    </source>
</evidence>
<proteinExistence type="predicted"/>
<feature type="compositionally biased region" description="Low complexity" evidence="5">
    <location>
        <begin position="599"/>
        <end position="615"/>
    </location>
</feature>
<dbReference type="InterPro" id="IPR036390">
    <property type="entry name" value="WH_DNA-bd_sf"/>
</dbReference>
<accession>A0AAN9BT25</accession>